<dbReference type="Proteomes" id="UP001164733">
    <property type="component" value="Chromosome"/>
</dbReference>
<evidence type="ECO:0000256" key="1">
    <source>
        <dbReference type="ARBA" id="ARBA00004196"/>
    </source>
</evidence>
<comment type="subcellular location">
    <subcellularLocation>
        <location evidence="1">Cell envelope</location>
    </subcellularLocation>
</comment>
<reference evidence="7" key="1">
    <citation type="submission" date="2021-11" db="EMBL/GenBank/DDBJ databases">
        <title>Clostridia strains as spoilage organisms.</title>
        <authorList>
            <person name="Wambui J."/>
            <person name="Stevens M.J.A."/>
            <person name="Stephan R."/>
        </authorList>
    </citation>
    <scope>NUCLEOTIDE SEQUENCE</scope>
    <source>
        <strain evidence="7">CF009</strain>
    </source>
</reference>
<dbReference type="PANTHER" id="PTHR30290">
    <property type="entry name" value="PERIPLASMIC BINDING COMPONENT OF ABC TRANSPORTER"/>
    <property type="match status" value="1"/>
</dbReference>
<proteinExistence type="inferred from homology"/>
<name>A0AA47EP07_9CLOT</name>
<evidence type="ECO:0000256" key="5">
    <source>
        <dbReference type="SAM" id="SignalP"/>
    </source>
</evidence>
<comment type="similarity">
    <text evidence="2">Belongs to the bacterial solute-binding protein 5 family.</text>
</comment>
<evidence type="ECO:0000259" key="6">
    <source>
        <dbReference type="Pfam" id="PF00496"/>
    </source>
</evidence>
<dbReference type="Pfam" id="PF00496">
    <property type="entry name" value="SBP_bac_5"/>
    <property type="match status" value="1"/>
</dbReference>
<sequence>MNKKSLSKKLTMALCIVLAMATLSGCGSKTSVKETTKDEQSIVYNLKEEPDTIDPGLLTTVDGMTVANQVFEGLTRLDETNKAVPAAAEKIDYDPANPTKYVFHIRKDAKWSDGKALTANDFEYAWKRVLAPKTASDYANQLYYLKNGQAYNSGKAKASDVGVKAIDANTLEVNLESPTPYFLQLCALSTLMPVRQDIVEKAPEKWALTPATYVGNGPFKLTSWTHDASMDYVKNENYWNKAQVKLDKMKFVMIVQTTSALAAFETGEVDYLDEVPTNDIPKLISDKKAVSVPYIGNYYISLNNKIKGLDNVKVRKALSLAIDRSLLIKAVWKDPRKPATAWIPYGIADSDATKQFRTVGGDFYKGTADVAAAKKLLAEAGYPNGKGFPVLEYAYNKNETHAKVAQAVQDMWKKNLGITVKLTEVDWKVFVPQRKSGNYQISRDGWIGDYMDPMTFMDILVTNNGNNDPKYSNLKYDALIASAKVEKDPAKRMVTIHDAEKILMDDMPMIPVAFYVSNVACKTYVKGVRKIPTGMMYFDRAYVEGKSKAE</sequence>
<dbReference type="FunFam" id="3.10.105.10:FF:000001">
    <property type="entry name" value="Oligopeptide ABC transporter, oligopeptide-binding protein"/>
    <property type="match status" value="1"/>
</dbReference>
<dbReference type="PIRSF" id="PIRSF002741">
    <property type="entry name" value="MppA"/>
    <property type="match status" value="1"/>
</dbReference>
<dbReference type="GO" id="GO:0030288">
    <property type="term" value="C:outer membrane-bounded periplasmic space"/>
    <property type="evidence" value="ECO:0007669"/>
    <property type="project" value="UniProtKB-ARBA"/>
</dbReference>
<keyword evidence="4 5" id="KW-0732">Signal</keyword>
<evidence type="ECO:0000313" key="7">
    <source>
        <dbReference type="EMBL" id="WAG62526.1"/>
    </source>
</evidence>
<evidence type="ECO:0000256" key="3">
    <source>
        <dbReference type="ARBA" id="ARBA00022448"/>
    </source>
</evidence>
<feature type="chain" id="PRO_5041288230" evidence="5">
    <location>
        <begin position="22"/>
        <end position="550"/>
    </location>
</feature>
<dbReference type="AlphaFoldDB" id="A0AA47EP07"/>
<evidence type="ECO:0000256" key="4">
    <source>
        <dbReference type="ARBA" id="ARBA00022729"/>
    </source>
</evidence>
<dbReference type="GO" id="GO:1904680">
    <property type="term" value="F:peptide transmembrane transporter activity"/>
    <property type="evidence" value="ECO:0007669"/>
    <property type="project" value="TreeGrafter"/>
</dbReference>
<dbReference type="EMBL" id="CP086239">
    <property type="protein sequence ID" value="WAG62526.1"/>
    <property type="molecule type" value="Genomic_DNA"/>
</dbReference>
<evidence type="ECO:0000256" key="2">
    <source>
        <dbReference type="ARBA" id="ARBA00005695"/>
    </source>
</evidence>
<feature type="signal peptide" evidence="5">
    <location>
        <begin position="1"/>
        <end position="21"/>
    </location>
</feature>
<dbReference type="InterPro" id="IPR039424">
    <property type="entry name" value="SBP_5"/>
</dbReference>
<evidence type="ECO:0000313" key="8">
    <source>
        <dbReference type="Proteomes" id="UP001164733"/>
    </source>
</evidence>
<dbReference type="RefSeq" id="WP_216127755.1">
    <property type="nucleotide sequence ID" value="NZ_CP086239.1"/>
</dbReference>
<dbReference type="InterPro" id="IPR030678">
    <property type="entry name" value="Peptide/Ni-bd"/>
</dbReference>
<organism evidence="7 8">
    <name type="scientific">Clostridium estertheticum</name>
    <dbReference type="NCBI Taxonomy" id="238834"/>
    <lineage>
        <taxon>Bacteria</taxon>
        <taxon>Bacillati</taxon>
        <taxon>Bacillota</taxon>
        <taxon>Clostridia</taxon>
        <taxon>Eubacteriales</taxon>
        <taxon>Clostridiaceae</taxon>
        <taxon>Clostridium</taxon>
    </lineage>
</organism>
<keyword evidence="3" id="KW-0813">Transport</keyword>
<dbReference type="PROSITE" id="PS51257">
    <property type="entry name" value="PROKAR_LIPOPROTEIN"/>
    <property type="match status" value="1"/>
</dbReference>
<feature type="domain" description="Solute-binding protein family 5" evidence="6">
    <location>
        <begin position="83"/>
        <end position="467"/>
    </location>
</feature>
<accession>A0AA47EP07</accession>
<dbReference type="InterPro" id="IPR000914">
    <property type="entry name" value="SBP_5_dom"/>
</dbReference>
<gene>
    <name evidence="7" type="ORF">LL038_09920</name>
</gene>
<dbReference type="GO" id="GO:0015833">
    <property type="term" value="P:peptide transport"/>
    <property type="evidence" value="ECO:0007669"/>
    <property type="project" value="TreeGrafter"/>
</dbReference>
<dbReference type="CDD" id="cd08504">
    <property type="entry name" value="PBP2_OppA"/>
    <property type="match status" value="1"/>
</dbReference>
<dbReference type="FunFam" id="3.90.76.10:FF:000001">
    <property type="entry name" value="Oligopeptide ABC transporter substrate-binding protein"/>
    <property type="match status" value="1"/>
</dbReference>
<protein>
    <submittedName>
        <fullName evidence="7">ABC transporter substrate-binding protein</fullName>
    </submittedName>
</protein>
<dbReference type="PANTHER" id="PTHR30290:SF79">
    <property type="entry name" value="DIPEPTIDE-BINDING PROTEIN DPPE"/>
    <property type="match status" value="1"/>
</dbReference>